<dbReference type="Gene3D" id="2.40.50.230">
    <property type="entry name" value="Gp5 N-terminal domain"/>
    <property type="match status" value="1"/>
</dbReference>
<dbReference type="EMBL" id="MPTB01000033">
    <property type="protein sequence ID" value="OMD43887.1"/>
    <property type="molecule type" value="Genomic_DNA"/>
</dbReference>
<evidence type="ECO:0000313" key="1">
    <source>
        <dbReference type="EMBL" id="OMD43887.1"/>
    </source>
</evidence>
<gene>
    <name evidence="1" type="ORF">BSK56_23030</name>
</gene>
<dbReference type="Proteomes" id="UP000187412">
    <property type="component" value="Unassembled WGS sequence"/>
</dbReference>
<dbReference type="RefSeq" id="WP_076112943.1">
    <property type="nucleotide sequence ID" value="NZ_MPTB01000033.1"/>
</dbReference>
<reference evidence="1 2" key="1">
    <citation type="submission" date="2016-10" db="EMBL/GenBank/DDBJ databases">
        <title>Paenibacillus species isolates.</title>
        <authorList>
            <person name="Beno S.M."/>
        </authorList>
    </citation>
    <scope>NUCLEOTIDE SEQUENCE [LARGE SCALE GENOMIC DNA]</scope>
    <source>
        <strain evidence="1 2">FSL H7-0744</strain>
    </source>
</reference>
<name>A0ABX3H4W7_PAEBO</name>
<accession>A0ABX3H4W7</accession>
<sequence>MNFIGQVSTADPGSGSVRVTFPDRDNMVSAPLPVITPGGWGRTNAAFPEPGDTVLCAFLDNDRSAGFCLGTYYGSEDAPPGYVHQQGVWFEDGSFVFYDRSTRMLNIKAVGGIKIEGDLTVTGNITSSGGVL</sequence>
<evidence type="ECO:0000313" key="2">
    <source>
        <dbReference type="Proteomes" id="UP000187412"/>
    </source>
</evidence>
<comment type="caution">
    <text evidence="1">The sequence shown here is derived from an EMBL/GenBank/DDBJ whole genome shotgun (WGS) entry which is preliminary data.</text>
</comment>
<proteinExistence type="predicted"/>
<evidence type="ECO:0008006" key="3">
    <source>
        <dbReference type="Google" id="ProtNLM"/>
    </source>
</evidence>
<protein>
    <recommendedName>
        <fullName evidence="3">Baseplate assembly protein</fullName>
    </recommendedName>
</protein>
<organism evidence="1 2">
    <name type="scientific">Paenibacillus borealis</name>
    <dbReference type="NCBI Taxonomy" id="160799"/>
    <lineage>
        <taxon>Bacteria</taxon>
        <taxon>Bacillati</taxon>
        <taxon>Bacillota</taxon>
        <taxon>Bacilli</taxon>
        <taxon>Bacillales</taxon>
        <taxon>Paenibacillaceae</taxon>
        <taxon>Paenibacillus</taxon>
    </lineage>
</organism>
<keyword evidence="2" id="KW-1185">Reference proteome</keyword>
<dbReference type="InterPro" id="IPR037026">
    <property type="entry name" value="Vgr_OB-fold_dom_sf"/>
</dbReference>